<dbReference type="SUPFAM" id="SSF57756">
    <property type="entry name" value="Retrovirus zinc finger-like domains"/>
    <property type="match status" value="1"/>
</dbReference>
<accession>A0A6V7PHB3</accession>
<feature type="region of interest" description="Disordered" evidence="5">
    <location>
        <begin position="473"/>
        <end position="507"/>
    </location>
</feature>
<evidence type="ECO:0000256" key="6">
    <source>
        <dbReference type="SAM" id="Phobius"/>
    </source>
</evidence>
<sequence>MELRWIWASVRVLKSGSGHISDGIVQSIAVWERLEVEGHALTVSDAPRMINFRCSKPNFSAKVIFLPLLPFFLYYAGAGIVSSIGGEHGVESPMLCAMEDLGLMGEVRYNLKIIYGASDLDQATRRDIYYLQPNSNHILKKISNDQDVAQMLQEHGQLRTIVLHVDSYYEPMIVNDKSKSNEVQSTPRTDIWNVSSKDVANKGDVNEEICEVRLDRGDVHGIDTEVDKGNDVEGSESKSDDDANIKDDEEDSDPSWFNYGIEGSNDCLDGKHAVDLVERQCSCRLWDLTGITCKHAIAAIFTNKEKPEDYLHQCYTKAVYLKAYEEIINPIPGQNEWIKTSMPAPVPWRIRRPPGRPKKLRRRAADEPLNPYKVSRMDKPIKCGNCGKEGHNLRTCTASVTGETSWQRRVRTQKEKQRATNKFSQIGEQFSVSQPITTNCDNFDVETHSIGASQPAFPTERVANVAAKGFAPVRGRGRGRARGGRGAAANAAAKKANEGPSKATNIP</sequence>
<dbReference type="GO" id="GO:0008270">
    <property type="term" value="F:zinc ion binding"/>
    <property type="evidence" value="ECO:0007669"/>
    <property type="project" value="UniProtKB-KW"/>
</dbReference>
<keyword evidence="1" id="KW-0479">Metal-binding</keyword>
<keyword evidence="6" id="KW-0472">Membrane</keyword>
<dbReference type="PANTHER" id="PTHR31973:SF187">
    <property type="entry name" value="MUTATOR TRANSPOSASE MUDRA PROTEIN"/>
    <property type="match status" value="1"/>
</dbReference>
<organism evidence="9">
    <name type="scientific">Ananas comosus var. bracteatus</name>
    <name type="common">red pineapple</name>
    <dbReference type="NCBI Taxonomy" id="296719"/>
    <lineage>
        <taxon>Eukaryota</taxon>
        <taxon>Viridiplantae</taxon>
        <taxon>Streptophyta</taxon>
        <taxon>Embryophyta</taxon>
        <taxon>Tracheophyta</taxon>
        <taxon>Spermatophyta</taxon>
        <taxon>Magnoliopsida</taxon>
        <taxon>Liliopsida</taxon>
        <taxon>Poales</taxon>
        <taxon>Bromeliaceae</taxon>
        <taxon>Bromelioideae</taxon>
        <taxon>Ananas</taxon>
    </lineage>
</organism>
<evidence type="ECO:0000256" key="3">
    <source>
        <dbReference type="ARBA" id="ARBA00022833"/>
    </source>
</evidence>
<dbReference type="PROSITE" id="PS50158">
    <property type="entry name" value="ZF_CCHC"/>
    <property type="match status" value="1"/>
</dbReference>
<dbReference type="InterPro" id="IPR001878">
    <property type="entry name" value="Znf_CCHC"/>
</dbReference>
<evidence type="ECO:0000259" key="8">
    <source>
        <dbReference type="PROSITE" id="PS50966"/>
    </source>
</evidence>
<dbReference type="EMBL" id="LR862130">
    <property type="protein sequence ID" value="CAD1829998.1"/>
    <property type="molecule type" value="Genomic_DNA"/>
</dbReference>
<feature type="transmembrane region" description="Helical" evidence="6">
    <location>
        <begin position="63"/>
        <end position="85"/>
    </location>
</feature>
<name>A0A6V7PHB3_ANACO</name>
<reference evidence="9" key="1">
    <citation type="submission" date="2020-07" db="EMBL/GenBank/DDBJ databases">
        <authorList>
            <person name="Lin J."/>
        </authorList>
    </citation>
    <scope>NUCLEOTIDE SEQUENCE</scope>
</reference>
<evidence type="ECO:0000256" key="4">
    <source>
        <dbReference type="PROSITE-ProRule" id="PRU00047"/>
    </source>
</evidence>
<feature type="domain" description="SWIM-type" evidence="8">
    <location>
        <begin position="272"/>
        <end position="304"/>
    </location>
</feature>
<evidence type="ECO:0000256" key="5">
    <source>
        <dbReference type="SAM" id="MobiDB-lite"/>
    </source>
</evidence>
<dbReference type="AlphaFoldDB" id="A0A6V7PHB3"/>
<gene>
    <name evidence="9" type="ORF">CB5_LOCUS13209</name>
</gene>
<dbReference type="GO" id="GO:0003676">
    <property type="term" value="F:nucleic acid binding"/>
    <property type="evidence" value="ECO:0007669"/>
    <property type="project" value="InterPro"/>
</dbReference>
<keyword evidence="6" id="KW-0812">Transmembrane</keyword>
<evidence type="ECO:0008006" key="10">
    <source>
        <dbReference type="Google" id="ProtNLM"/>
    </source>
</evidence>
<dbReference type="InterPro" id="IPR036875">
    <property type="entry name" value="Znf_CCHC_sf"/>
</dbReference>
<keyword evidence="3" id="KW-0862">Zinc</keyword>
<protein>
    <recommendedName>
        <fullName evidence="10">SWIM-type domain-containing protein</fullName>
    </recommendedName>
</protein>
<feature type="domain" description="CCHC-type" evidence="7">
    <location>
        <begin position="382"/>
        <end position="396"/>
    </location>
</feature>
<evidence type="ECO:0000313" key="9">
    <source>
        <dbReference type="EMBL" id="CAD1829998.1"/>
    </source>
</evidence>
<dbReference type="InterPro" id="IPR006564">
    <property type="entry name" value="Znf_PMZ"/>
</dbReference>
<proteinExistence type="predicted"/>
<dbReference type="Pfam" id="PF04434">
    <property type="entry name" value="SWIM"/>
    <property type="match status" value="1"/>
</dbReference>
<feature type="compositionally biased region" description="Basic and acidic residues" evidence="5">
    <location>
        <begin position="221"/>
        <end position="246"/>
    </location>
</feature>
<keyword evidence="6" id="KW-1133">Transmembrane helix</keyword>
<feature type="region of interest" description="Disordered" evidence="5">
    <location>
        <begin position="221"/>
        <end position="256"/>
    </location>
</feature>
<dbReference type="PANTHER" id="PTHR31973">
    <property type="entry name" value="POLYPROTEIN, PUTATIVE-RELATED"/>
    <property type="match status" value="1"/>
</dbReference>
<evidence type="ECO:0000259" key="7">
    <source>
        <dbReference type="PROSITE" id="PS50158"/>
    </source>
</evidence>
<evidence type="ECO:0000256" key="1">
    <source>
        <dbReference type="ARBA" id="ARBA00022723"/>
    </source>
</evidence>
<dbReference type="InterPro" id="IPR007527">
    <property type="entry name" value="Znf_SWIM"/>
</dbReference>
<keyword evidence="2 4" id="KW-0863">Zinc-finger</keyword>
<dbReference type="SMART" id="SM00575">
    <property type="entry name" value="ZnF_PMZ"/>
    <property type="match status" value="1"/>
</dbReference>
<dbReference type="PROSITE" id="PS50966">
    <property type="entry name" value="ZF_SWIM"/>
    <property type="match status" value="1"/>
</dbReference>
<evidence type="ECO:0000256" key="2">
    <source>
        <dbReference type="ARBA" id="ARBA00022771"/>
    </source>
</evidence>